<name>A0ACB9HP35_9ASTR</name>
<evidence type="ECO:0000313" key="1">
    <source>
        <dbReference type="EMBL" id="KAI3797256.1"/>
    </source>
</evidence>
<proteinExistence type="predicted"/>
<reference evidence="2" key="1">
    <citation type="journal article" date="2022" name="Mol. Ecol. Resour.">
        <title>The genomes of chicory, endive, great burdock and yacon provide insights into Asteraceae palaeo-polyploidization history and plant inulin production.</title>
        <authorList>
            <person name="Fan W."/>
            <person name="Wang S."/>
            <person name="Wang H."/>
            <person name="Wang A."/>
            <person name="Jiang F."/>
            <person name="Liu H."/>
            <person name="Zhao H."/>
            <person name="Xu D."/>
            <person name="Zhang Y."/>
        </authorList>
    </citation>
    <scope>NUCLEOTIDE SEQUENCE [LARGE SCALE GENOMIC DNA]</scope>
    <source>
        <strain evidence="2">cv. Yunnan</strain>
    </source>
</reference>
<gene>
    <name evidence="1" type="ORF">L1987_32511</name>
</gene>
<protein>
    <submittedName>
        <fullName evidence="1">Uncharacterized protein</fullName>
    </submittedName>
</protein>
<keyword evidence="2" id="KW-1185">Reference proteome</keyword>
<sequence>MIYPGEDYMVKFLYLQVERAKKASAIIFNTFDELDSDILDTLSSSFPPCYGVGPFNLLEKTIVDESLASIQSNLWKEDPKCLKWLDSKEPLSVIYVNFGSVTVMTSQQLIEFVWGLVKSSYSFLWIIRPDLMIGEAAILPPEFVTETRDRGFLASWCPQEQVLNHPSVGGFLTHSGWNSTIESISSGVPMICWPFFADQQTNCWSSCTNGVLEWT</sequence>
<accession>A0ACB9HP35</accession>
<comment type="caution">
    <text evidence="1">The sequence shown here is derived from an EMBL/GenBank/DDBJ whole genome shotgun (WGS) entry which is preliminary data.</text>
</comment>
<dbReference type="Proteomes" id="UP001056120">
    <property type="component" value="Linkage Group LG11"/>
</dbReference>
<organism evidence="1 2">
    <name type="scientific">Smallanthus sonchifolius</name>
    <dbReference type="NCBI Taxonomy" id="185202"/>
    <lineage>
        <taxon>Eukaryota</taxon>
        <taxon>Viridiplantae</taxon>
        <taxon>Streptophyta</taxon>
        <taxon>Embryophyta</taxon>
        <taxon>Tracheophyta</taxon>
        <taxon>Spermatophyta</taxon>
        <taxon>Magnoliopsida</taxon>
        <taxon>eudicotyledons</taxon>
        <taxon>Gunneridae</taxon>
        <taxon>Pentapetalae</taxon>
        <taxon>asterids</taxon>
        <taxon>campanulids</taxon>
        <taxon>Asterales</taxon>
        <taxon>Asteraceae</taxon>
        <taxon>Asteroideae</taxon>
        <taxon>Heliantheae alliance</taxon>
        <taxon>Millerieae</taxon>
        <taxon>Smallanthus</taxon>
    </lineage>
</organism>
<dbReference type="EMBL" id="CM042028">
    <property type="protein sequence ID" value="KAI3797256.1"/>
    <property type="molecule type" value="Genomic_DNA"/>
</dbReference>
<evidence type="ECO:0000313" key="2">
    <source>
        <dbReference type="Proteomes" id="UP001056120"/>
    </source>
</evidence>
<reference evidence="1 2" key="2">
    <citation type="journal article" date="2022" name="Mol. Ecol. Resour.">
        <title>The genomes of chicory, endive, great burdock and yacon provide insights into Asteraceae paleo-polyploidization history and plant inulin production.</title>
        <authorList>
            <person name="Fan W."/>
            <person name="Wang S."/>
            <person name="Wang H."/>
            <person name="Wang A."/>
            <person name="Jiang F."/>
            <person name="Liu H."/>
            <person name="Zhao H."/>
            <person name="Xu D."/>
            <person name="Zhang Y."/>
        </authorList>
    </citation>
    <scope>NUCLEOTIDE SEQUENCE [LARGE SCALE GENOMIC DNA]</scope>
    <source>
        <strain evidence="2">cv. Yunnan</strain>
        <tissue evidence="1">Leaves</tissue>
    </source>
</reference>